<organism evidence="2 3">
    <name type="scientific">Tagetes erecta</name>
    <name type="common">African marigold</name>
    <dbReference type="NCBI Taxonomy" id="13708"/>
    <lineage>
        <taxon>Eukaryota</taxon>
        <taxon>Viridiplantae</taxon>
        <taxon>Streptophyta</taxon>
        <taxon>Embryophyta</taxon>
        <taxon>Tracheophyta</taxon>
        <taxon>Spermatophyta</taxon>
        <taxon>Magnoliopsida</taxon>
        <taxon>eudicotyledons</taxon>
        <taxon>Gunneridae</taxon>
        <taxon>Pentapetalae</taxon>
        <taxon>asterids</taxon>
        <taxon>campanulids</taxon>
        <taxon>Asterales</taxon>
        <taxon>Asteraceae</taxon>
        <taxon>Asteroideae</taxon>
        <taxon>Heliantheae alliance</taxon>
        <taxon>Tageteae</taxon>
        <taxon>Tagetes</taxon>
    </lineage>
</organism>
<name>A0AAD8NDW2_TARER</name>
<reference evidence="2" key="1">
    <citation type="journal article" date="2023" name="bioRxiv">
        <title>Improved chromosome-level genome assembly for marigold (Tagetes erecta).</title>
        <authorList>
            <person name="Jiang F."/>
            <person name="Yuan L."/>
            <person name="Wang S."/>
            <person name="Wang H."/>
            <person name="Xu D."/>
            <person name="Wang A."/>
            <person name="Fan W."/>
        </authorList>
    </citation>
    <scope>NUCLEOTIDE SEQUENCE</scope>
    <source>
        <strain evidence="2">WSJ</strain>
        <tissue evidence="2">Leaf</tissue>
    </source>
</reference>
<proteinExistence type="predicted"/>
<sequence length="157" mass="17246">MSTPPLQTTVSVPFRWEEQPGKPLPCTDLIITGSQYNTTRPDKTHLDLPPRLAAVTPEANIVTKTSSPTTVLDGPGDVKTTKSVLSSFSFRFTTERRRRRKQRSFDSEGGGADEDGGGGGKRWLLVGDDGFGGFRSSSVRRDSSGLKVKRSRFLVRF</sequence>
<comment type="caution">
    <text evidence="2">The sequence shown here is derived from an EMBL/GenBank/DDBJ whole genome shotgun (WGS) entry which is preliminary data.</text>
</comment>
<evidence type="ECO:0000313" key="3">
    <source>
        <dbReference type="Proteomes" id="UP001229421"/>
    </source>
</evidence>
<dbReference type="Proteomes" id="UP001229421">
    <property type="component" value="Unassembled WGS sequence"/>
</dbReference>
<dbReference type="PANTHER" id="PTHR34371:SF2">
    <property type="entry name" value="DUF688 FAMILY PROTEIN"/>
    <property type="match status" value="1"/>
</dbReference>
<keyword evidence="3" id="KW-1185">Reference proteome</keyword>
<evidence type="ECO:0000256" key="1">
    <source>
        <dbReference type="SAM" id="MobiDB-lite"/>
    </source>
</evidence>
<dbReference type="PANTHER" id="PTHR34371">
    <property type="entry name" value="OS01G0551000 PROTEIN"/>
    <property type="match status" value="1"/>
</dbReference>
<evidence type="ECO:0000313" key="2">
    <source>
        <dbReference type="EMBL" id="KAK1412200.1"/>
    </source>
</evidence>
<protein>
    <submittedName>
        <fullName evidence="2">Uncharacterized protein</fullName>
    </submittedName>
</protein>
<feature type="region of interest" description="Disordered" evidence="1">
    <location>
        <begin position="94"/>
        <end position="121"/>
    </location>
</feature>
<dbReference type="EMBL" id="JAUHHV010000009">
    <property type="protein sequence ID" value="KAK1412200.1"/>
    <property type="molecule type" value="Genomic_DNA"/>
</dbReference>
<dbReference type="AlphaFoldDB" id="A0AAD8NDW2"/>
<gene>
    <name evidence="2" type="ORF">QVD17_33239</name>
</gene>
<accession>A0AAD8NDW2</accession>